<evidence type="ECO:0000256" key="4">
    <source>
        <dbReference type="ARBA" id="ARBA00023277"/>
    </source>
</evidence>
<dbReference type="InterPro" id="IPR015443">
    <property type="entry name" value="Aldose_1-epimerase"/>
</dbReference>
<evidence type="ECO:0000256" key="6">
    <source>
        <dbReference type="PIRSR" id="PIRSR005096-1"/>
    </source>
</evidence>
<organism evidence="9 10">
    <name type="scientific">Lactococcus garvieae DCC43</name>
    <dbReference type="NCBI Taxonomy" id="1231377"/>
    <lineage>
        <taxon>Bacteria</taxon>
        <taxon>Bacillati</taxon>
        <taxon>Bacillota</taxon>
        <taxon>Bacilli</taxon>
        <taxon>Lactobacillales</taxon>
        <taxon>Streptococcaceae</taxon>
        <taxon>Lactococcus</taxon>
    </lineage>
</organism>
<evidence type="ECO:0000313" key="9">
    <source>
        <dbReference type="EMBL" id="EKF52415.1"/>
    </source>
</evidence>
<name>K2PM38_9LACT</name>
<evidence type="ECO:0000256" key="8">
    <source>
        <dbReference type="PIRSR" id="PIRSR005096-3"/>
    </source>
</evidence>
<dbReference type="PATRIC" id="fig|1231377.3.peg.297"/>
<sequence length="341" mass="37625">MEITKKDFGLGAELICLTNEAGDSISFSNYGARIVDWTVEGKKIVLGFDSTQEYVEKDNYPGATIGRTAGRIKDGQVEIAGKSVQLQQNEGAQTLHGGQEAFESKLWQFEIFQEKDTVKVQFYLTSNDGANGYPGQMDITVTHSFDEKGAWTIEYDAVSDKDTVFNPTGHVYFNLTGDVSQSLDNHHLRLAASRFVPLQDKSEVVRGDIVDLTHTDMDMRAGKMLADVFNSEMEQVTLVGGLDHPFLLDEPGLAKEQARLSLDELSISVFTDRPSIVIFSANFGDSGAVYQGKKEVHHGGITFETQVAPGSQQIPELGDISLKAGERYHATTIYKLNKEKK</sequence>
<reference evidence="9 10" key="1">
    <citation type="journal article" date="2012" name="J. Bacteriol.">
        <title>Genome Sequence of the Bacteriocin-Producing Strain Lactococcus garvieae DCC43.</title>
        <authorList>
            <person name="Gabrielsen C."/>
            <person name="Brede D.A."/>
            <person name="Hernandez P.E."/>
            <person name="Nes I.F."/>
            <person name="Diep D.B."/>
        </authorList>
    </citation>
    <scope>NUCLEOTIDE SEQUENCE [LARGE SCALE GENOMIC DNA]</scope>
    <source>
        <strain evidence="9 10">DCC43</strain>
    </source>
</reference>
<dbReference type="EC" id="5.1.3.3" evidence="5"/>
<dbReference type="InterPro" id="IPR014718">
    <property type="entry name" value="GH-type_carb-bd"/>
</dbReference>
<accession>K2PM38</accession>
<dbReference type="UniPathway" id="UPA00242"/>
<feature type="active site" description="Proton donor" evidence="6">
    <location>
        <position position="170"/>
    </location>
</feature>
<dbReference type="GO" id="GO:0006006">
    <property type="term" value="P:glucose metabolic process"/>
    <property type="evidence" value="ECO:0007669"/>
    <property type="project" value="TreeGrafter"/>
</dbReference>
<dbReference type="Pfam" id="PF01263">
    <property type="entry name" value="Aldose_epim"/>
    <property type="match status" value="1"/>
</dbReference>
<feature type="active site" description="Proton acceptor" evidence="6">
    <location>
        <position position="304"/>
    </location>
</feature>
<proteinExistence type="inferred from homology"/>
<dbReference type="AlphaFoldDB" id="K2PM38"/>
<gene>
    <name evidence="9" type="ORF">C426_0297</name>
</gene>
<evidence type="ECO:0000256" key="2">
    <source>
        <dbReference type="ARBA" id="ARBA00006206"/>
    </source>
</evidence>
<dbReference type="InterPro" id="IPR008183">
    <property type="entry name" value="Aldose_1/G6P_1-epimerase"/>
</dbReference>
<feature type="binding site" evidence="7">
    <location>
        <position position="243"/>
    </location>
    <ligand>
        <name>beta-D-galactose</name>
        <dbReference type="ChEBI" id="CHEBI:27667"/>
    </ligand>
</feature>
<evidence type="ECO:0000256" key="7">
    <source>
        <dbReference type="PIRSR" id="PIRSR005096-2"/>
    </source>
</evidence>
<keyword evidence="4 5" id="KW-0119">Carbohydrate metabolism</keyword>
<comment type="caution">
    <text evidence="9">The sequence shown here is derived from an EMBL/GenBank/DDBJ whole genome shotgun (WGS) entry which is preliminary data.</text>
</comment>
<comment type="pathway">
    <text evidence="1 5">Carbohydrate metabolism; hexose metabolism.</text>
</comment>
<dbReference type="PANTHER" id="PTHR10091">
    <property type="entry name" value="ALDOSE-1-EPIMERASE"/>
    <property type="match status" value="1"/>
</dbReference>
<evidence type="ECO:0000313" key="10">
    <source>
        <dbReference type="Proteomes" id="UP000006787"/>
    </source>
</evidence>
<dbReference type="RefSeq" id="WP_004259737.1">
    <property type="nucleotide sequence ID" value="NZ_AMQS01000002.1"/>
</dbReference>
<dbReference type="SUPFAM" id="SSF74650">
    <property type="entry name" value="Galactose mutarotase-like"/>
    <property type="match status" value="1"/>
</dbReference>
<dbReference type="PIRSF" id="PIRSF005096">
    <property type="entry name" value="GALM"/>
    <property type="match status" value="1"/>
</dbReference>
<comment type="similarity">
    <text evidence="2 5">Belongs to the aldose epimerase family.</text>
</comment>
<evidence type="ECO:0000256" key="3">
    <source>
        <dbReference type="ARBA" id="ARBA00023235"/>
    </source>
</evidence>
<dbReference type="InterPro" id="IPR047215">
    <property type="entry name" value="Galactose_mutarotase-like"/>
</dbReference>
<dbReference type="GO" id="GO:0033499">
    <property type="term" value="P:galactose catabolic process via UDP-galactose, Leloir pathway"/>
    <property type="evidence" value="ECO:0007669"/>
    <property type="project" value="TreeGrafter"/>
</dbReference>
<dbReference type="GO" id="GO:0030246">
    <property type="term" value="F:carbohydrate binding"/>
    <property type="evidence" value="ECO:0007669"/>
    <property type="project" value="InterPro"/>
</dbReference>
<feature type="binding site" evidence="8">
    <location>
        <begin position="170"/>
        <end position="172"/>
    </location>
    <ligand>
        <name>beta-D-galactose</name>
        <dbReference type="ChEBI" id="CHEBI:27667"/>
    </ligand>
</feature>
<dbReference type="InterPro" id="IPR011013">
    <property type="entry name" value="Gal_mutarotase_sf_dom"/>
</dbReference>
<dbReference type="EMBL" id="AMQS01000002">
    <property type="protein sequence ID" value="EKF52415.1"/>
    <property type="molecule type" value="Genomic_DNA"/>
</dbReference>
<dbReference type="GO" id="GO:0004034">
    <property type="term" value="F:aldose 1-epimerase activity"/>
    <property type="evidence" value="ECO:0007669"/>
    <property type="project" value="UniProtKB-EC"/>
</dbReference>
<dbReference type="CDD" id="cd09019">
    <property type="entry name" value="galactose_mutarotase_like"/>
    <property type="match status" value="1"/>
</dbReference>
<dbReference type="Proteomes" id="UP000006787">
    <property type="component" value="Unassembled WGS sequence"/>
</dbReference>
<keyword evidence="3 5" id="KW-0413">Isomerase</keyword>
<comment type="catalytic activity">
    <reaction evidence="5">
        <text>alpha-D-glucose = beta-D-glucose</text>
        <dbReference type="Rhea" id="RHEA:10264"/>
        <dbReference type="ChEBI" id="CHEBI:15903"/>
        <dbReference type="ChEBI" id="CHEBI:17925"/>
        <dbReference type="EC" id="5.1.3.3"/>
    </reaction>
</comment>
<dbReference type="GO" id="GO:0005737">
    <property type="term" value="C:cytoplasm"/>
    <property type="evidence" value="ECO:0007669"/>
    <property type="project" value="TreeGrafter"/>
</dbReference>
<dbReference type="PANTHER" id="PTHR10091:SF0">
    <property type="entry name" value="GALACTOSE MUTAROTASE"/>
    <property type="match status" value="1"/>
</dbReference>
<dbReference type="eggNOG" id="COG2017">
    <property type="taxonomic scope" value="Bacteria"/>
</dbReference>
<dbReference type="Gene3D" id="2.70.98.10">
    <property type="match status" value="1"/>
</dbReference>
<protein>
    <recommendedName>
        <fullName evidence="5">Aldose 1-epimerase</fullName>
        <ecNumber evidence="5">5.1.3.3</ecNumber>
    </recommendedName>
</protein>
<evidence type="ECO:0000256" key="5">
    <source>
        <dbReference type="PIRNR" id="PIRNR005096"/>
    </source>
</evidence>
<evidence type="ECO:0000256" key="1">
    <source>
        <dbReference type="ARBA" id="ARBA00005028"/>
    </source>
</evidence>